<keyword evidence="5" id="KW-0804">Transcription</keyword>
<organism evidence="7 8">
    <name type="scientific">Tsukamurella soli</name>
    <dbReference type="NCBI Taxonomy" id="644556"/>
    <lineage>
        <taxon>Bacteria</taxon>
        <taxon>Bacillati</taxon>
        <taxon>Actinomycetota</taxon>
        <taxon>Actinomycetes</taxon>
        <taxon>Mycobacteriales</taxon>
        <taxon>Tsukamurellaceae</taxon>
        <taxon>Tsukamurella</taxon>
    </lineage>
</organism>
<dbReference type="Pfam" id="PF00126">
    <property type="entry name" value="HTH_1"/>
    <property type="match status" value="1"/>
</dbReference>
<dbReference type="PROSITE" id="PS50931">
    <property type="entry name" value="HTH_LYSR"/>
    <property type="match status" value="1"/>
</dbReference>
<dbReference type="SUPFAM" id="SSF46785">
    <property type="entry name" value="Winged helix' DNA-binding domain"/>
    <property type="match status" value="1"/>
</dbReference>
<dbReference type="Pfam" id="PF03466">
    <property type="entry name" value="LysR_substrate"/>
    <property type="match status" value="1"/>
</dbReference>
<keyword evidence="3" id="KW-0238">DNA-binding</keyword>
<comment type="similarity">
    <text evidence="1">Belongs to the LysR transcriptional regulatory family.</text>
</comment>
<name>A0ABP8J798_9ACTN</name>
<keyword evidence="8" id="KW-1185">Reference proteome</keyword>
<feature type="domain" description="HTH lysR-type" evidence="6">
    <location>
        <begin position="2"/>
        <end position="59"/>
    </location>
</feature>
<sequence>MIDTHRLMIFRSVVASGSVNGAAAVLGYTPSAVSQHVAALQRETGLKLLERVGRGIEPTPAGRVLAAEAAKVMAQIDALGATVDDLRAGTAGRLTISGFSSAGTHWMPDVIAELTTEFPQTRVLLRIEEETTDIERDRPDIALVVRLHGGPRPGAGTGTLVRIGHAVPSGYTEHAVVTEPYVAVLPAGHELAVDADGGARAWVDLAELAPYRWVDNDVRQGPCRQSVLDACAAAGFTPKFVVETTDYPAALRFVARGIGLTVLPRLGATELPAGTVALPVRNPTPERAICALVKDSESQNPVVIRALALIRAFAVAGSVDGTAESA</sequence>
<dbReference type="SUPFAM" id="SSF53850">
    <property type="entry name" value="Periplasmic binding protein-like II"/>
    <property type="match status" value="1"/>
</dbReference>
<keyword evidence="4" id="KW-0010">Activator</keyword>
<gene>
    <name evidence="7" type="ORF">GCM10023147_09460</name>
</gene>
<dbReference type="Gene3D" id="3.40.190.10">
    <property type="entry name" value="Periplasmic binding protein-like II"/>
    <property type="match status" value="2"/>
</dbReference>
<evidence type="ECO:0000259" key="6">
    <source>
        <dbReference type="PROSITE" id="PS50931"/>
    </source>
</evidence>
<dbReference type="InterPro" id="IPR005119">
    <property type="entry name" value="LysR_subst-bd"/>
</dbReference>
<evidence type="ECO:0000256" key="5">
    <source>
        <dbReference type="ARBA" id="ARBA00023163"/>
    </source>
</evidence>
<evidence type="ECO:0000256" key="2">
    <source>
        <dbReference type="ARBA" id="ARBA00023015"/>
    </source>
</evidence>
<dbReference type="PANTHER" id="PTHR30346:SF29">
    <property type="entry name" value="LYSR SUBSTRATE-BINDING"/>
    <property type="match status" value="1"/>
</dbReference>
<evidence type="ECO:0000256" key="4">
    <source>
        <dbReference type="ARBA" id="ARBA00023159"/>
    </source>
</evidence>
<reference evidence="8" key="1">
    <citation type="journal article" date="2019" name="Int. J. Syst. Evol. Microbiol.">
        <title>The Global Catalogue of Microorganisms (GCM) 10K type strain sequencing project: providing services to taxonomists for standard genome sequencing and annotation.</title>
        <authorList>
            <consortium name="The Broad Institute Genomics Platform"/>
            <consortium name="The Broad Institute Genome Sequencing Center for Infectious Disease"/>
            <person name="Wu L."/>
            <person name="Ma J."/>
        </authorList>
    </citation>
    <scope>NUCLEOTIDE SEQUENCE [LARGE SCALE GENOMIC DNA]</scope>
    <source>
        <strain evidence="8">JCM 17688</strain>
    </source>
</reference>
<protein>
    <submittedName>
        <fullName evidence="7">LysR family transcriptional regulator</fullName>
    </submittedName>
</protein>
<dbReference type="Gene3D" id="1.10.10.10">
    <property type="entry name" value="Winged helix-like DNA-binding domain superfamily/Winged helix DNA-binding domain"/>
    <property type="match status" value="1"/>
</dbReference>
<proteinExistence type="inferred from homology"/>
<dbReference type="EMBL" id="BAABFR010000009">
    <property type="protein sequence ID" value="GAA4386330.1"/>
    <property type="molecule type" value="Genomic_DNA"/>
</dbReference>
<dbReference type="PANTHER" id="PTHR30346">
    <property type="entry name" value="TRANSCRIPTIONAL DUAL REGULATOR HCAR-RELATED"/>
    <property type="match status" value="1"/>
</dbReference>
<evidence type="ECO:0000313" key="7">
    <source>
        <dbReference type="EMBL" id="GAA4386330.1"/>
    </source>
</evidence>
<keyword evidence="2" id="KW-0805">Transcription regulation</keyword>
<comment type="caution">
    <text evidence="7">The sequence shown here is derived from an EMBL/GenBank/DDBJ whole genome shotgun (WGS) entry which is preliminary data.</text>
</comment>
<dbReference type="InterPro" id="IPR036388">
    <property type="entry name" value="WH-like_DNA-bd_sf"/>
</dbReference>
<dbReference type="RefSeq" id="WP_344991601.1">
    <property type="nucleotide sequence ID" value="NZ_BAABFR010000009.1"/>
</dbReference>
<dbReference type="InterPro" id="IPR000847">
    <property type="entry name" value="LysR_HTH_N"/>
</dbReference>
<evidence type="ECO:0000256" key="3">
    <source>
        <dbReference type="ARBA" id="ARBA00023125"/>
    </source>
</evidence>
<accession>A0ABP8J798</accession>
<dbReference type="Proteomes" id="UP001500635">
    <property type="component" value="Unassembled WGS sequence"/>
</dbReference>
<evidence type="ECO:0000313" key="8">
    <source>
        <dbReference type="Proteomes" id="UP001500635"/>
    </source>
</evidence>
<dbReference type="InterPro" id="IPR036390">
    <property type="entry name" value="WH_DNA-bd_sf"/>
</dbReference>
<evidence type="ECO:0000256" key="1">
    <source>
        <dbReference type="ARBA" id="ARBA00009437"/>
    </source>
</evidence>